<comment type="subcellular location">
    <subcellularLocation>
        <location evidence="1">Membrane</location>
        <topology evidence="1">Multi-pass membrane protein</topology>
    </subcellularLocation>
</comment>
<dbReference type="Proteomes" id="UP001301350">
    <property type="component" value="Unassembled WGS sequence"/>
</dbReference>
<evidence type="ECO:0000313" key="9">
    <source>
        <dbReference type="Proteomes" id="UP001301350"/>
    </source>
</evidence>
<dbReference type="EMBL" id="JANCYW010000002">
    <property type="protein sequence ID" value="KAK4534469.1"/>
    <property type="molecule type" value="Genomic_DNA"/>
</dbReference>
<dbReference type="PANTHER" id="PTHR42723">
    <property type="entry name" value="CHLOROPHYLL SYNTHASE"/>
    <property type="match status" value="1"/>
</dbReference>
<dbReference type="Gene3D" id="1.20.120.1780">
    <property type="entry name" value="UbiA prenyltransferase"/>
    <property type="match status" value="1"/>
</dbReference>
<protein>
    <recommendedName>
        <fullName evidence="10">Chlorophyll synthase, chloroplastic</fullName>
    </recommendedName>
</protein>
<keyword evidence="9" id="KW-1185">Reference proteome</keyword>
<comment type="caution">
    <text evidence="8">The sequence shown here is derived from an EMBL/GenBank/DDBJ whole genome shotgun (WGS) entry which is preliminary data.</text>
</comment>
<evidence type="ECO:0000313" key="8">
    <source>
        <dbReference type="EMBL" id="KAK4534469.1"/>
    </source>
</evidence>
<dbReference type="NCBIfam" id="NF005742">
    <property type="entry name" value="PRK07566.1"/>
    <property type="match status" value="1"/>
</dbReference>
<evidence type="ECO:0000256" key="2">
    <source>
        <dbReference type="ARBA" id="ARBA00022692"/>
    </source>
</evidence>
<dbReference type="InterPro" id="IPR006372">
    <property type="entry name" value="Chl_synth"/>
</dbReference>
<evidence type="ECO:0000256" key="3">
    <source>
        <dbReference type="ARBA" id="ARBA00022989"/>
    </source>
</evidence>
<evidence type="ECO:0000256" key="1">
    <source>
        <dbReference type="ARBA" id="ARBA00004141"/>
    </source>
</evidence>
<feature type="transmembrane region" description="Helical" evidence="7">
    <location>
        <begin position="259"/>
        <end position="278"/>
    </location>
</feature>
<keyword evidence="3 7" id="KW-1133">Transmembrane helix</keyword>
<dbReference type="CDD" id="cd13958">
    <property type="entry name" value="PT_UbiA_chlorophyll"/>
    <property type="match status" value="1"/>
</dbReference>
<feature type="region of interest" description="Disordered" evidence="6">
    <location>
        <begin position="37"/>
        <end position="70"/>
    </location>
</feature>
<name>A0AAV9IQQ4_CYACA</name>
<keyword evidence="4 7" id="KW-0472">Membrane</keyword>
<feature type="transmembrane region" description="Helical" evidence="7">
    <location>
        <begin position="363"/>
        <end position="381"/>
    </location>
</feature>
<feature type="transmembrane region" description="Helical" evidence="7">
    <location>
        <begin position="126"/>
        <end position="143"/>
    </location>
</feature>
<keyword evidence="5" id="KW-0149">Chlorophyll biosynthesis</keyword>
<dbReference type="NCBIfam" id="TIGR01476">
    <property type="entry name" value="chlor_syn_BchG"/>
    <property type="match status" value="1"/>
</dbReference>
<dbReference type="InterPro" id="IPR011799">
    <property type="entry name" value="ChlG"/>
</dbReference>
<accession>A0AAV9IQQ4</accession>
<organism evidence="8 9">
    <name type="scientific">Cyanidium caldarium</name>
    <name type="common">Red alga</name>
    <dbReference type="NCBI Taxonomy" id="2771"/>
    <lineage>
        <taxon>Eukaryota</taxon>
        <taxon>Rhodophyta</taxon>
        <taxon>Bangiophyceae</taxon>
        <taxon>Cyanidiales</taxon>
        <taxon>Cyanidiaceae</taxon>
        <taxon>Cyanidium</taxon>
    </lineage>
</organism>
<keyword evidence="2 7" id="KW-0812">Transmembrane</keyword>
<dbReference type="InterPro" id="IPR044878">
    <property type="entry name" value="UbiA_sf"/>
</dbReference>
<dbReference type="GO" id="GO:0015995">
    <property type="term" value="P:chlorophyll biosynthetic process"/>
    <property type="evidence" value="ECO:0007669"/>
    <property type="project" value="UniProtKB-KW"/>
</dbReference>
<evidence type="ECO:0000256" key="7">
    <source>
        <dbReference type="SAM" id="Phobius"/>
    </source>
</evidence>
<dbReference type="PANTHER" id="PTHR42723:SF1">
    <property type="entry name" value="CHLOROPHYLL SYNTHASE, CHLOROPLASTIC"/>
    <property type="match status" value="1"/>
</dbReference>
<evidence type="ECO:0000256" key="5">
    <source>
        <dbReference type="ARBA" id="ARBA00023171"/>
    </source>
</evidence>
<evidence type="ECO:0000256" key="6">
    <source>
        <dbReference type="SAM" id="MobiDB-lite"/>
    </source>
</evidence>
<feature type="transmembrane region" description="Helical" evidence="7">
    <location>
        <begin position="230"/>
        <end position="247"/>
    </location>
</feature>
<dbReference type="Pfam" id="PF01040">
    <property type="entry name" value="UbiA"/>
    <property type="match status" value="1"/>
</dbReference>
<feature type="transmembrane region" description="Helical" evidence="7">
    <location>
        <begin position="199"/>
        <end position="218"/>
    </location>
</feature>
<dbReference type="GO" id="GO:0046408">
    <property type="term" value="F:chlorophyll synthetase activity"/>
    <property type="evidence" value="ECO:0007669"/>
    <property type="project" value="InterPro"/>
</dbReference>
<gene>
    <name evidence="8" type="ORF">CDCA_CDCA02G0494</name>
</gene>
<dbReference type="InterPro" id="IPR000537">
    <property type="entry name" value="UbiA_prenyltransferase"/>
</dbReference>
<dbReference type="AlphaFoldDB" id="A0AAV9IQQ4"/>
<sequence>MGRAAFCSPATVPWRPALASRSPWRCAGRVTGRWRRARTAGRPATVRMATGPEEPPTSTTPSEAQRGARDESLRQLLGMRGARVEKNVWKVRLQLMKPVTWIPLVWGVVCGAFASGAYQWNDPSDIVRLLLCMVLSGPLLAGYTQTLNDWYDKDIDAVNEPYRPIPSGAIGEGQVVAQILVLLFAGLGLAYGLDVWQGHSVPYVLSVAALGSFLAYIYSAPPLKLKQNGWLGNYALGASYISLPWWAGQALFADHGVDWKTAVLTLFYSLAGLGIAIINDFKSIEGDRQLGLASLPVVYGVDRAKWICVGMIDTFQLLVAAILAGIGEQKYAAALLGLILPQVYLQWKFFLPDPMKNDVKYQAAAQPFLVLGILVTALAVGHHGPL</sequence>
<proteinExistence type="predicted"/>
<feature type="transmembrane region" description="Helical" evidence="7">
    <location>
        <begin position="175"/>
        <end position="193"/>
    </location>
</feature>
<evidence type="ECO:0000256" key="4">
    <source>
        <dbReference type="ARBA" id="ARBA00023136"/>
    </source>
</evidence>
<dbReference type="NCBIfam" id="TIGR02056">
    <property type="entry name" value="ChlG"/>
    <property type="match status" value="1"/>
</dbReference>
<evidence type="ECO:0008006" key="10">
    <source>
        <dbReference type="Google" id="ProtNLM"/>
    </source>
</evidence>
<dbReference type="InterPro" id="IPR050475">
    <property type="entry name" value="Prenyltransferase_related"/>
</dbReference>
<dbReference type="Gene3D" id="1.10.357.140">
    <property type="entry name" value="UbiA prenyltransferase"/>
    <property type="match status" value="1"/>
</dbReference>
<reference evidence="8 9" key="1">
    <citation type="submission" date="2022-07" db="EMBL/GenBank/DDBJ databases">
        <title>Genome-wide signatures of adaptation to extreme environments.</title>
        <authorList>
            <person name="Cho C.H."/>
            <person name="Yoon H.S."/>
        </authorList>
    </citation>
    <scope>NUCLEOTIDE SEQUENCE [LARGE SCALE GENOMIC DNA]</scope>
    <source>
        <strain evidence="8 9">DBV 063 E5</strain>
    </source>
</reference>
<feature type="transmembrane region" description="Helical" evidence="7">
    <location>
        <begin position="99"/>
        <end position="120"/>
    </location>
</feature>
<dbReference type="GO" id="GO:0016020">
    <property type="term" value="C:membrane"/>
    <property type="evidence" value="ECO:0007669"/>
    <property type="project" value="UniProtKB-SubCell"/>
</dbReference>